<gene>
    <name evidence="1" type="ORF">Tco_0728976</name>
</gene>
<accession>A0ABQ4YN42</accession>
<evidence type="ECO:0000313" key="2">
    <source>
        <dbReference type="Proteomes" id="UP001151760"/>
    </source>
</evidence>
<protein>
    <submittedName>
        <fullName evidence="1">Uncharacterized protein</fullName>
    </submittedName>
</protein>
<keyword evidence="2" id="KW-1185">Reference proteome</keyword>
<reference evidence="1" key="1">
    <citation type="journal article" date="2022" name="Int. J. Mol. Sci.">
        <title>Draft Genome of Tanacetum Coccineum: Genomic Comparison of Closely Related Tanacetum-Family Plants.</title>
        <authorList>
            <person name="Yamashiro T."/>
            <person name="Shiraishi A."/>
            <person name="Nakayama K."/>
            <person name="Satake H."/>
        </authorList>
    </citation>
    <scope>NUCLEOTIDE SEQUENCE</scope>
</reference>
<organism evidence="1 2">
    <name type="scientific">Tanacetum coccineum</name>
    <dbReference type="NCBI Taxonomy" id="301880"/>
    <lineage>
        <taxon>Eukaryota</taxon>
        <taxon>Viridiplantae</taxon>
        <taxon>Streptophyta</taxon>
        <taxon>Embryophyta</taxon>
        <taxon>Tracheophyta</taxon>
        <taxon>Spermatophyta</taxon>
        <taxon>Magnoliopsida</taxon>
        <taxon>eudicotyledons</taxon>
        <taxon>Gunneridae</taxon>
        <taxon>Pentapetalae</taxon>
        <taxon>asterids</taxon>
        <taxon>campanulids</taxon>
        <taxon>Asterales</taxon>
        <taxon>Asteraceae</taxon>
        <taxon>Asteroideae</taxon>
        <taxon>Anthemideae</taxon>
        <taxon>Anthemidinae</taxon>
        <taxon>Tanacetum</taxon>
    </lineage>
</organism>
<dbReference type="EMBL" id="BQNB010010572">
    <property type="protein sequence ID" value="GJS79095.1"/>
    <property type="molecule type" value="Genomic_DNA"/>
</dbReference>
<sequence length="198" mass="22453">MSITSTRLNRFNDVVEKVLVSPTLNGHRIGPTCLSVIWFTVEHRSGTAILKKGLPKIRGTRGSATYQNRLRHTRARWTELGKLELEKSRRLINLGLTAAACETYSWILSRIKKLPPSEAGQLLVRMTIPPQVYTTLLDQLLRERELSLVFLSENSISTPYHSAQPHRIETAGVEGISYSLFENKLPCIVIDELDFARR</sequence>
<reference evidence="1" key="2">
    <citation type="submission" date="2022-01" db="EMBL/GenBank/DDBJ databases">
        <authorList>
            <person name="Yamashiro T."/>
            <person name="Shiraishi A."/>
            <person name="Satake H."/>
            <person name="Nakayama K."/>
        </authorList>
    </citation>
    <scope>NUCLEOTIDE SEQUENCE</scope>
</reference>
<comment type="caution">
    <text evidence="1">The sequence shown here is derived from an EMBL/GenBank/DDBJ whole genome shotgun (WGS) entry which is preliminary data.</text>
</comment>
<name>A0ABQ4YN42_9ASTR</name>
<dbReference type="Proteomes" id="UP001151760">
    <property type="component" value="Unassembled WGS sequence"/>
</dbReference>
<proteinExistence type="predicted"/>
<evidence type="ECO:0000313" key="1">
    <source>
        <dbReference type="EMBL" id="GJS79095.1"/>
    </source>
</evidence>